<feature type="region of interest" description="Disordered" evidence="1">
    <location>
        <begin position="1"/>
        <end position="62"/>
    </location>
</feature>
<dbReference type="AlphaFoldDB" id="A0A8H4N9X4"/>
<feature type="compositionally biased region" description="Low complexity" evidence="1">
    <location>
        <begin position="618"/>
        <end position="629"/>
    </location>
</feature>
<sequence>MADAPSSTPPPQQEQPTRPASFDTTWDQQDASFLQPSAIPLPKPHRAWERQPQSPFSRNGRYRKVWKRYELRSQPKTRPLIAEMEKKSPAKSPRKVVKKRALDASVDPNATPGRKGPKNKAFAPTRWETPRRNSGRISSRKVAQPMFMRESSPELTHTDPSMTTTATATDDAADPVDHDSSEESVGAHPVLDKAEDGTMAKDNEESVMTGEQSVQAGPKTLSQAETSQENDKEIPLTEDESTQVDATEEQVVEPEQDSERPLPDAESPTTDASSTTPADVKDNVSEEASKDSVIQSESMFFSTTSTEALESNLAREDETKTGATMEESETPMAPETLSREKERSEEAPEVPGEAPAQETKPPAVDDDTCIEEKQEPAALEQIADLPIANLNEDQQMEAAITLPEPAAGIPEAPLDTTMENSEEQVQETPSLAKDSPVEPTTLRHDGETLSSGEQSLQADATLAVMSESASEEGEGSSLSSLSDDEMEETEHLEEEEYTLTELREGEEDEEDDATSIPSPSLSAVASPRFSSIADTLTLNLPDRTPPKGRTTKEIPEEPASPIDEDTAFLKDFLSRADASKASREAATSRLESIANRRDSDVVRQALCSPRVALENKDPNSPNTSSASSAGHKAVTAKESSPLSTNTPFTAKKLDFSDLTSDLTLEKPSDAPEASQTPEPTPSCSSKPQTTRRSSRARQTRLPATPSASSAGPNRITFRGANHGPIVFKKTEAQEMAALTRNNTRRNKGGALAASIRLNKLKAEALKASGNAEKGEEVLVYADERVEVWEASRLRWDQQLVYFQEEPEGGLAGLTSLSDDELAGPVDVGSEQGGRKRKEKSSDGEPAATTPARTKRARGLGARNGTPAKGLLAPAASLLPEGVMQQQGQDEVKEGKKGAGKKSAAASSSGKGGAPRSKRAPKEVSLAPPASAEPSKTPSSAAEQPSSSSLPSTATAQATDASQPPPPPSSNLPAPSSRRSRLQTPRKVKLPVSVSSTTPAAATTSSATSSSTTQQSASGRTIGSTPRKMGGPTAISKPSAPSAASEAAAAGSGSQGLSSGGRRRAAAAARRL</sequence>
<feature type="compositionally biased region" description="Polar residues" evidence="1">
    <location>
        <begin position="448"/>
        <end position="458"/>
    </location>
</feature>
<feature type="compositionally biased region" description="Polar residues" evidence="1">
    <location>
        <begin position="673"/>
        <end position="687"/>
    </location>
</feature>
<dbReference type="GO" id="GO:0007010">
    <property type="term" value="P:cytoskeleton organization"/>
    <property type="evidence" value="ECO:0007669"/>
    <property type="project" value="InterPro"/>
</dbReference>
<feature type="compositionally biased region" description="Low complexity" evidence="1">
    <location>
        <begin position="264"/>
        <end position="278"/>
    </location>
</feature>
<evidence type="ECO:0000313" key="3">
    <source>
        <dbReference type="Proteomes" id="UP000572817"/>
    </source>
</evidence>
<feature type="compositionally biased region" description="Low complexity" evidence="1">
    <location>
        <begin position="936"/>
        <end position="961"/>
    </location>
</feature>
<feature type="compositionally biased region" description="Acidic residues" evidence="1">
    <location>
        <begin position="482"/>
        <end position="513"/>
    </location>
</feature>
<feature type="compositionally biased region" description="Basic and acidic residues" evidence="1">
    <location>
        <begin position="279"/>
        <end position="290"/>
    </location>
</feature>
<feature type="compositionally biased region" description="Acidic residues" evidence="1">
    <location>
        <begin position="236"/>
        <end position="256"/>
    </location>
</feature>
<evidence type="ECO:0000313" key="2">
    <source>
        <dbReference type="EMBL" id="KAF4312703.1"/>
    </source>
</evidence>
<keyword evidence="3" id="KW-1185">Reference proteome</keyword>
<feature type="region of interest" description="Disordered" evidence="1">
    <location>
        <begin position="74"/>
        <end position="365"/>
    </location>
</feature>
<accession>A0A8H4N9X4</accession>
<feature type="compositionally biased region" description="Low complexity" evidence="1">
    <location>
        <begin position="990"/>
        <end position="1017"/>
    </location>
</feature>
<feature type="compositionally biased region" description="Low complexity" evidence="1">
    <location>
        <begin position="158"/>
        <end position="170"/>
    </location>
</feature>
<protein>
    <submittedName>
        <fullName evidence="2">Uncharacterized protein</fullName>
    </submittedName>
</protein>
<name>A0A8H4N9X4_9PEZI</name>
<feature type="compositionally biased region" description="Polar residues" evidence="1">
    <location>
        <begin position="637"/>
        <end position="648"/>
    </location>
</feature>
<dbReference type="Pfam" id="PF01213">
    <property type="entry name" value="CAP_N-CM"/>
    <property type="match status" value="1"/>
</dbReference>
<comment type="caution">
    <text evidence="2">The sequence shown here is derived from an EMBL/GenBank/DDBJ whole genome shotgun (WGS) entry which is preliminary data.</text>
</comment>
<feature type="compositionally biased region" description="Low complexity" evidence="1">
    <location>
        <begin position="296"/>
        <end position="307"/>
    </location>
</feature>
<feature type="compositionally biased region" description="Basic and acidic residues" evidence="1">
    <location>
        <begin position="190"/>
        <end position="204"/>
    </location>
</feature>
<dbReference type="EMBL" id="WWBZ02000002">
    <property type="protein sequence ID" value="KAF4312703.1"/>
    <property type="molecule type" value="Genomic_DNA"/>
</dbReference>
<evidence type="ECO:0000256" key="1">
    <source>
        <dbReference type="SAM" id="MobiDB-lite"/>
    </source>
</evidence>
<dbReference type="GO" id="GO:0003779">
    <property type="term" value="F:actin binding"/>
    <property type="evidence" value="ECO:0007669"/>
    <property type="project" value="InterPro"/>
</dbReference>
<feature type="compositionally biased region" description="Basic residues" evidence="1">
    <location>
        <begin position="977"/>
        <end position="988"/>
    </location>
</feature>
<feature type="compositionally biased region" description="Polar residues" evidence="1">
    <location>
        <begin position="22"/>
        <end position="35"/>
    </location>
</feature>
<feature type="region of interest" description="Disordered" evidence="1">
    <location>
        <begin position="811"/>
        <end position="1071"/>
    </location>
</feature>
<feature type="region of interest" description="Disordered" evidence="1">
    <location>
        <begin position="407"/>
        <end position="566"/>
    </location>
</feature>
<feature type="compositionally biased region" description="Polar residues" evidence="1">
    <location>
        <begin position="209"/>
        <end position="227"/>
    </location>
</feature>
<dbReference type="Proteomes" id="UP000572817">
    <property type="component" value="Unassembled WGS sequence"/>
</dbReference>
<feature type="compositionally biased region" description="Low complexity" evidence="1">
    <location>
        <begin position="1038"/>
        <end position="1056"/>
    </location>
</feature>
<feature type="compositionally biased region" description="Basic residues" evidence="1">
    <location>
        <begin position="1060"/>
        <end position="1071"/>
    </location>
</feature>
<feature type="compositionally biased region" description="Polar residues" evidence="1">
    <location>
        <begin position="515"/>
        <end position="538"/>
    </location>
</feature>
<dbReference type="InterPro" id="IPR013992">
    <property type="entry name" value="Adenylate_cyclase-assoc_CAP_N"/>
</dbReference>
<proteinExistence type="predicted"/>
<organism evidence="2 3">
    <name type="scientific">Botryosphaeria dothidea</name>
    <dbReference type="NCBI Taxonomy" id="55169"/>
    <lineage>
        <taxon>Eukaryota</taxon>
        <taxon>Fungi</taxon>
        <taxon>Dikarya</taxon>
        <taxon>Ascomycota</taxon>
        <taxon>Pezizomycotina</taxon>
        <taxon>Dothideomycetes</taxon>
        <taxon>Dothideomycetes incertae sedis</taxon>
        <taxon>Botryosphaeriales</taxon>
        <taxon>Botryosphaeriaceae</taxon>
        <taxon>Botryosphaeria</taxon>
    </lineage>
</organism>
<feature type="compositionally biased region" description="Basic and acidic residues" evidence="1">
    <location>
        <begin position="337"/>
        <end position="346"/>
    </location>
</feature>
<reference evidence="2" key="1">
    <citation type="submission" date="2020-04" db="EMBL/GenBank/DDBJ databases">
        <title>Genome Assembly and Annotation of Botryosphaeria dothidea sdau 11-99, a Latent Pathogen of Apple Fruit Ring Rot in China.</title>
        <authorList>
            <person name="Yu C."/>
            <person name="Diao Y."/>
            <person name="Lu Q."/>
            <person name="Zhao J."/>
            <person name="Cui S."/>
            <person name="Peng C."/>
            <person name="He B."/>
            <person name="Liu H."/>
        </authorList>
    </citation>
    <scope>NUCLEOTIDE SEQUENCE [LARGE SCALE GENOMIC DNA]</scope>
    <source>
        <strain evidence="2">Sdau11-99</strain>
    </source>
</reference>
<gene>
    <name evidence="2" type="ORF">GTA08_BOTSDO11811</name>
</gene>
<feature type="compositionally biased region" description="Low complexity" evidence="1">
    <location>
        <begin position="349"/>
        <end position="358"/>
    </location>
</feature>
<feature type="region of interest" description="Disordered" evidence="1">
    <location>
        <begin position="609"/>
        <end position="726"/>
    </location>
</feature>
<dbReference type="OrthoDB" id="4207369at2759"/>